<keyword evidence="4 9" id="KW-0812">Transmembrane</keyword>
<reference evidence="12 13" key="2">
    <citation type="submission" date="2019-09" db="EMBL/GenBank/DDBJ databases">
        <title>Complete Genome Sequence and Methylome Analysis of free living Spirochaetas.</title>
        <authorList>
            <person name="Leshcheva N."/>
            <person name="Mikheeva N."/>
        </authorList>
    </citation>
    <scope>NUCLEOTIDE SEQUENCE [LARGE SCALE GENOMIC DNA]</scope>
    <source>
        <strain evidence="12 13">P</strain>
    </source>
</reference>
<dbReference type="AlphaFoldDB" id="A0A5C1QC90"/>
<evidence type="ECO:0000256" key="5">
    <source>
        <dbReference type="ARBA" id="ARBA00022741"/>
    </source>
</evidence>
<name>A0A5C1QC90_9SPIO</name>
<keyword evidence="8 9" id="KW-0472">Membrane</keyword>
<evidence type="ECO:0000256" key="4">
    <source>
        <dbReference type="ARBA" id="ARBA00022692"/>
    </source>
</evidence>
<keyword evidence="13" id="KW-1185">Reference proteome</keyword>
<feature type="transmembrane region" description="Helical" evidence="9">
    <location>
        <begin position="152"/>
        <end position="172"/>
    </location>
</feature>
<sequence length="598" mass="67416">MKRFKLLFSFLKGSIGIYTLAIILCLMSVGISLLVPLIVRVVIDSVIGSEPFSESGFIAYLFRNRTGVLLKDILTFSFLGVAFVAISSIMEFIYIALIAIASQRAGKKMKDRMYKHIQRLDYEYHAKAEIGDLIQRCTTDIENSMLFLSEHFINILRVIFIMGITISLMLSLNVTMSFISMALVPFIFLYSVNFFKKAQKVFEEQEKTDAILSSVLQENLTGVRVVKAFARQEYEIDKFEIANRNLRERTMDIIKAMSQFWSASDGLSMLQIGVVLGVGSYFVVSGMFGIGMIIAFFTYVERIMWPVKQLGRLLAESGKTSVSLKRLQEILDTNPEVLDDSNYKPQLQGKIEFRNVSFTYPNGTEVLNNVSFVVEKGQSAAIIGPTGSGKTTLVHLLHRLYDNYTGTILVDDMDIRTISKRHLRENLSLILQEPFLFNKSVKDNISYAKEESNDDEIFNATETACIHNSINEFDKGYETLVGEGGVTLSGGQKQRIAIARTLICNNPVVIFDDSLSAVDTETDKVIRTNLKDGDVRPTSIIISHRVSTVRDADKIIVLERGVVTADGTHNEIKDQDNLYRRILNIQSEIEEEFHTKFA</sequence>
<keyword evidence="6 12" id="KW-0067">ATP-binding</keyword>
<keyword evidence="5" id="KW-0547">Nucleotide-binding</keyword>
<dbReference type="SMART" id="SM00382">
    <property type="entry name" value="AAA"/>
    <property type="match status" value="1"/>
</dbReference>
<dbReference type="GO" id="GO:0015421">
    <property type="term" value="F:ABC-type oligopeptide transporter activity"/>
    <property type="evidence" value="ECO:0007669"/>
    <property type="project" value="TreeGrafter"/>
</dbReference>
<dbReference type="GO" id="GO:0016887">
    <property type="term" value="F:ATP hydrolysis activity"/>
    <property type="evidence" value="ECO:0007669"/>
    <property type="project" value="InterPro"/>
</dbReference>
<evidence type="ECO:0000259" key="11">
    <source>
        <dbReference type="PROSITE" id="PS50929"/>
    </source>
</evidence>
<dbReference type="FunFam" id="3.40.50.300:FF:000221">
    <property type="entry name" value="Multidrug ABC transporter ATP-binding protein"/>
    <property type="match status" value="1"/>
</dbReference>
<feature type="transmembrane region" description="Helical" evidence="9">
    <location>
        <begin position="73"/>
        <end position="100"/>
    </location>
</feature>
<dbReference type="OrthoDB" id="341671at2"/>
<reference evidence="12 13" key="1">
    <citation type="submission" date="2019-02" db="EMBL/GenBank/DDBJ databases">
        <authorList>
            <person name="Fomenkov A."/>
            <person name="Dubinina G."/>
            <person name="Grabovich M."/>
            <person name="Vincze T."/>
            <person name="Roberts R.J."/>
        </authorList>
    </citation>
    <scope>NUCLEOTIDE SEQUENCE [LARGE SCALE GENOMIC DNA]</scope>
    <source>
        <strain evidence="12 13">P</strain>
    </source>
</reference>
<organism evidence="12 13">
    <name type="scientific">Thiospirochaeta perfilievii</name>
    <dbReference type="NCBI Taxonomy" id="252967"/>
    <lineage>
        <taxon>Bacteria</taxon>
        <taxon>Pseudomonadati</taxon>
        <taxon>Spirochaetota</taxon>
        <taxon>Spirochaetia</taxon>
        <taxon>Spirochaetales</taxon>
        <taxon>Spirochaetaceae</taxon>
        <taxon>Thiospirochaeta</taxon>
    </lineage>
</organism>
<feature type="transmembrane region" description="Helical" evidence="9">
    <location>
        <begin position="280"/>
        <end position="300"/>
    </location>
</feature>
<keyword evidence="3" id="KW-1003">Cell membrane</keyword>
<dbReference type="PANTHER" id="PTHR43394">
    <property type="entry name" value="ATP-DEPENDENT PERMEASE MDL1, MITOCHONDRIAL"/>
    <property type="match status" value="1"/>
</dbReference>
<feature type="domain" description="ABC transporter" evidence="10">
    <location>
        <begin position="351"/>
        <end position="585"/>
    </location>
</feature>
<dbReference type="InterPro" id="IPR003593">
    <property type="entry name" value="AAA+_ATPase"/>
</dbReference>
<feature type="transmembrane region" description="Helical" evidence="9">
    <location>
        <begin position="20"/>
        <end position="43"/>
    </location>
</feature>
<dbReference type="Pfam" id="PF00664">
    <property type="entry name" value="ABC_membrane"/>
    <property type="match status" value="1"/>
</dbReference>
<dbReference type="Proteomes" id="UP000323824">
    <property type="component" value="Chromosome"/>
</dbReference>
<feature type="domain" description="ABC transmembrane type-1" evidence="11">
    <location>
        <begin position="20"/>
        <end position="319"/>
    </location>
</feature>
<dbReference type="Pfam" id="PF00005">
    <property type="entry name" value="ABC_tran"/>
    <property type="match status" value="1"/>
</dbReference>
<dbReference type="GO" id="GO:0005524">
    <property type="term" value="F:ATP binding"/>
    <property type="evidence" value="ECO:0007669"/>
    <property type="project" value="UniProtKB-KW"/>
</dbReference>
<evidence type="ECO:0000259" key="10">
    <source>
        <dbReference type="PROSITE" id="PS50893"/>
    </source>
</evidence>
<dbReference type="InterPro" id="IPR027417">
    <property type="entry name" value="P-loop_NTPase"/>
</dbReference>
<dbReference type="KEGG" id="sper:EW093_08370"/>
<dbReference type="PROSITE" id="PS50929">
    <property type="entry name" value="ABC_TM1F"/>
    <property type="match status" value="1"/>
</dbReference>
<accession>A0A5C1QC90</accession>
<proteinExistence type="predicted"/>
<dbReference type="PANTHER" id="PTHR43394:SF1">
    <property type="entry name" value="ATP-BINDING CASSETTE SUB-FAMILY B MEMBER 10, MITOCHONDRIAL"/>
    <property type="match status" value="1"/>
</dbReference>
<evidence type="ECO:0000313" key="12">
    <source>
        <dbReference type="EMBL" id="QEN04720.1"/>
    </source>
</evidence>
<keyword evidence="7 9" id="KW-1133">Transmembrane helix</keyword>
<dbReference type="RefSeq" id="WP_149567963.1">
    <property type="nucleotide sequence ID" value="NZ_CP035807.1"/>
</dbReference>
<dbReference type="InterPro" id="IPR003439">
    <property type="entry name" value="ABC_transporter-like_ATP-bd"/>
</dbReference>
<dbReference type="Gene3D" id="1.20.1560.10">
    <property type="entry name" value="ABC transporter type 1, transmembrane domain"/>
    <property type="match status" value="1"/>
</dbReference>
<dbReference type="GO" id="GO:0005886">
    <property type="term" value="C:plasma membrane"/>
    <property type="evidence" value="ECO:0007669"/>
    <property type="project" value="UniProtKB-SubCell"/>
</dbReference>
<protein>
    <submittedName>
        <fullName evidence="12">ABC transporter ATP-binding protein</fullName>
    </submittedName>
</protein>
<evidence type="ECO:0000256" key="1">
    <source>
        <dbReference type="ARBA" id="ARBA00004651"/>
    </source>
</evidence>
<dbReference type="EMBL" id="CP035807">
    <property type="protein sequence ID" value="QEN04720.1"/>
    <property type="molecule type" value="Genomic_DNA"/>
</dbReference>
<dbReference type="PROSITE" id="PS00211">
    <property type="entry name" value="ABC_TRANSPORTER_1"/>
    <property type="match status" value="1"/>
</dbReference>
<evidence type="ECO:0000256" key="7">
    <source>
        <dbReference type="ARBA" id="ARBA00022989"/>
    </source>
</evidence>
<comment type="subcellular location">
    <subcellularLocation>
        <location evidence="1">Cell membrane</location>
        <topology evidence="1">Multi-pass membrane protein</topology>
    </subcellularLocation>
</comment>
<dbReference type="PROSITE" id="PS50893">
    <property type="entry name" value="ABC_TRANSPORTER_2"/>
    <property type="match status" value="1"/>
</dbReference>
<dbReference type="Gene3D" id="3.40.50.300">
    <property type="entry name" value="P-loop containing nucleotide triphosphate hydrolases"/>
    <property type="match status" value="1"/>
</dbReference>
<dbReference type="CDD" id="cd18542">
    <property type="entry name" value="ABC_6TM_YknU_like"/>
    <property type="match status" value="1"/>
</dbReference>
<evidence type="ECO:0000256" key="3">
    <source>
        <dbReference type="ARBA" id="ARBA00022475"/>
    </source>
</evidence>
<dbReference type="InterPro" id="IPR011527">
    <property type="entry name" value="ABC1_TM_dom"/>
</dbReference>
<evidence type="ECO:0000256" key="6">
    <source>
        <dbReference type="ARBA" id="ARBA00022840"/>
    </source>
</evidence>
<keyword evidence="2" id="KW-0813">Transport</keyword>
<evidence type="ECO:0000256" key="2">
    <source>
        <dbReference type="ARBA" id="ARBA00022448"/>
    </source>
</evidence>
<dbReference type="SUPFAM" id="SSF52540">
    <property type="entry name" value="P-loop containing nucleoside triphosphate hydrolases"/>
    <property type="match status" value="1"/>
</dbReference>
<dbReference type="InterPro" id="IPR036640">
    <property type="entry name" value="ABC1_TM_sf"/>
</dbReference>
<feature type="transmembrane region" description="Helical" evidence="9">
    <location>
        <begin position="178"/>
        <end position="195"/>
    </location>
</feature>
<evidence type="ECO:0000256" key="9">
    <source>
        <dbReference type="SAM" id="Phobius"/>
    </source>
</evidence>
<evidence type="ECO:0000256" key="8">
    <source>
        <dbReference type="ARBA" id="ARBA00023136"/>
    </source>
</evidence>
<dbReference type="SUPFAM" id="SSF90123">
    <property type="entry name" value="ABC transporter transmembrane region"/>
    <property type="match status" value="1"/>
</dbReference>
<dbReference type="InterPro" id="IPR017871">
    <property type="entry name" value="ABC_transporter-like_CS"/>
</dbReference>
<gene>
    <name evidence="12" type="ORF">EW093_08370</name>
</gene>
<dbReference type="InterPro" id="IPR039421">
    <property type="entry name" value="Type_1_exporter"/>
</dbReference>
<evidence type="ECO:0000313" key="13">
    <source>
        <dbReference type="Proteomes" id="UP000323824"/>
    </source>
</evidence>